<feature type="binding site" evidence="8 11">
    <location>
        <begin position="191"/>
        <end position="196"/>
    </location>
    <ligand>
        <name>NADP(+)</name>
        <dbReference type="ChEBI" id="CHEBI:58349"/>
    </ligand>
</feature>
<dbReference type="Gene3D" id="3.40.50.720">
    <property type="entry name" value="NAD(P)-binding Rossmann-like Domain"/>
    <property type="match status" value="1"/>
</dbReference>
<keyword evidence="5 8" id="KW-0560">Oxidoreductase</keyword>
<dbReference type="SUPFAM" id="SSF69075">
    <property type="entry name" value="Glutamyl tRNA-reductase dimerization domain"/>
    <property type="match status" value="1"/>
</dbReference>
<dbReference type="SUPFAM" id="SSF51735">
    <property type="entry name" value="NAD(P)-binding Rossmann-fold domains"/>
    <property type="match status" value="1"/>
</dbReference>
<dbReference type="PROSITE" id="PS00747">
    <property type="entry name" value="GLUTR"/>
    <property type="match status" value="1"/>
</dbReference>
<dbReference type="EC" id="1.2.1.70" evidence="3 8"/>
<dbReference type="UniPathway" id="UPA00251">
    <property type="reaction ID" value="UER00316"/>
</dbReference>
<accession>A0A2V1HZ98</accession>
<dbReference type="NCBIfam" id="NF000750">
    <property type="entry name" value="PRK00045.3-4"/>
    <property type="match status" value="1"/>
</dbReference>
<dbReference type="Pfam" id="PF05201">
    <property type="entry name" value="GlutR_N"/>
    <property type="match status" value="1"/>
</dbReference>
<evidence type="ECO:0000256" key="13">
    <source>
        <dbReference type="RuleBase" id="RU000584"/>
    </source>
</evidence>
<dbReference type="AlphaFoldDB" id="A0A2V1HZ98"/>
<dbReference type="Pfam" id="PF00745">
    <property type="entry name" value="GlutR_dimer"/>
    <property type="match status" value="1"/>
</dbReference>
<dbReference type="PIRSF" id="PIRSF000445">
    <property type="entry name" value="4pyrrol_synth_GluRdtase"/>
    <property type="match status" value="1"/>
</dbReference>
<evidence type="ECO:0000256" key="7">
    <source>
        <dbReference type="ARBA" id="ARBA00047464"/>
    </source>
</evidence>
<evidence type="ECO:0000256" key="9">
    <source>
        <dbReference type="PIRSR" id="PIRSR000445-1"/>
    </source>
</evidence>
<feature type="site" description="Important for activity" evidence="8 12">
    <location>
        <position position="101"/>
    </location>
</feature>
<dbReference type="InterPro" id="IPR036343">
    <property type="entry name" value="GluRdtase_N_sf"/>
</dbReference>
<evidence type="ECO:0000256" key="5">
    <source>
        <dbReference type="ARBA" id="ARBA00023002"/>
    </source>
</evidence>
<evidence type="ECO:0000313" key="17">
    <source>
        <dbReference type="EMBL" id="PVZ96327.1"/>
    </source>
</evidence>
<evidence type="ECO:0000256" key="1">
    <source>
        <dbReference type="ARBA" id="ARBA00005059"/>
    </source>
</evidence>
<keyword evidence="4 8" id="KW-0521">NADP</keyword>
<comment type="subunit">
    <text evidence="8">Homodimer.</text>
</comment>
<comment type="pathway">
    <text evidence="1 8 13">Porphyrin-containing compound metabolism; protoporphyrin-IX biosynthesis; 5-aminolevulinate from L-glutamyl-tRNA(Glu): step 1/2.</text>
</comment>
<dbReference type="HAMAP" id="MF_00087">
    <property type="entry name" value="Glu_tRNA_reductase"/>
    <property type="match status" value="1"/>
</dbReference>
<evidence type="ECO:0000256" key="6">
    <source>
        <dbReference type="ARBA" id="ARBA00023244"/>
    </source>
</evidence>
<feature type="domain" description="Quinate/shikimate 5-dehydrogenase/glutamyl-tRNA reductase" evidence="15">
    <location>
        <begin position="173"/>
        <end position="302"/>
    </location>
</feature>
<dbReference type="Pfam" id="PF01488">
    <property type="entry name" value="Shikimate_DH"/>
    <property type="match status" value="1"/>
</dbReference>
<feature type="domain" description="Glutamyl-tRNA reductase N-terminal" evidence="16">
    <location>
        <begin position="6"/>
        <end position="158"/>
    </location>
</feature>
<name>A0A2V1HZ98_9MICO</name>
<organism evidence="17 18">
    <name type="scientific">Amnibacterium flavum</name>
    <dbReference type="NCBI Taxonomy" id="2173173"/>
    <lineage>
        <taxon>Bacteria</taxon>
        <taxon>Bacillati</taxon>
        <taxon>Actinomycetota</taxon>
        <taxon>Actinomycetes</taxon>
        <taxon>Micrococcales</taxon>
        <taxon>Microbacteriaceae</taxon>
        <taxon>Amnibacterium</taxon>
    </lineage>
</organism>
<feature type="binding site" evidence="8 10">
    <location>
        <begin position="46"/>
        <end position="49"/>
    </location>
    <ligand>
        <name>substrate</name>
    </ligand>
</feature>
<comment type="similarity">
    <text evidence="2 8 13">Belongs to the glutamyl-tRNA reductase family.</text>
</comment>
<dbReference type="NCBIfam" id="TIGR01035">
    <property type="entry name" value="hemA"/>
    <property type="match status" value="1"/>
</dbReference>
<dbReference type="GO" id="GO:0050661">
    <property type="term" value="F:NADP binding"/>
    <property type="evidence" value="ECO:0007669"/>
    <property type="project" value="InterPro"/>
</dbReference>
<dbReference type="SUPFAM" id="SSF69742">
    <property type="entry name" value="Glutamyl tRNA-reductase catalytic, N-terminal domain"/>
    <property type="match status" value="1"/>
</dbReference>
<dbReference type="GO" id="GO:0019353">
    <property type="term" value="P:protoporphyrinogen IX biosynthetic process from glutamate"/>
    <property type="evidence" value="ECO:0007669"/>
    <property type="project" value="TreeGrafter"/>
</dbReference>
<evidence type="ECO:0000256" key="4">
    <source>
        <dbReference type="ARBA" id="ARBA00022857"/>
    </source>
</evidence>
<comment type="miscellaneous">
    <text evidence="8">During catalysis, the active site Cys acts as a nucleophile attacking the alpha-carbonyl group of tRNA-bound glutamate with the formation of a thioester intermediate between enzyme and glutamate, and the concomitant release of tRNA(Glu). The thioester intermediate is finally reduced by direct hydride transfer from NADPH, to form the product GSA.</text>
</comment>
<dbReference type="GO" id="GO:0008883">
    <property type="term" value="F:glutamyl-tRNA reductase activity"/>
    <property type="evidence" value="ECO:0007669"/>
    <property type="project" value="UniProtKB-UniRule"/>
</dbReference>
<feature type="binding site" evidence="8 10">
    <location>
        <position position="122"/>
    </location>
    <ligand>
        <name>substrate</name>
    </ligand>
</feature>
<dbReference type="OrthoDB" id="110209at2"/>
<dbReference type="InterPro" id="IPR000343">
    <property type="entry name" value="4pyrrol_synth_GluRdtase"/>
</dbReference>
<dbReference type="InterPro" id="IPR006151">
    <property type="entry name" value="Shikm_DH/Glu-tRNA_Rdtase"/>
</dbReference>
<evidence type="ECO:0000259" key="14">
    <source>
        <dbReference type="Pfam" id="PF00745"/>
    </source>
</evidence>
<feature type="binding site" evidence="8 10">
    <location>
        <position position="111"/>
    </location>
    <ligand>
        <name>substrate</name>
    </ligand>
</feature>
<proteinExistence type="inferred from homology"/>
<evidence type="ECO:0000256" key="2">
    <source>
        <dbReference type="ARBA" id="ARBA00005916"/>
    </source>
</evidence>
<evidence type="ECO:0000256" key="8">
    <source>
        <dbReference type="HAMAP-Rule" id="MF_00087"/>
    </source>
</evidence>
<dbReference type="InterPro" id="IPR015895">
    <property type="entry name" value="4pyrrol_synth_GluRdtase_N"/>
</dbReference>
<feature type="active site" description="Nucleophile" evidence="8 9">
    <location>
        <position position="47"/>
    </location>
</feature>
<dbReference type="Proteomes" id="UP000244893">
    <property type="component" value="Unassembled WGS sequence"/>
</dbReference>
<sequence>MLLCLSASHRTAAFDLLERLSVSGPAVGPDLVENSGFVSGAVVVATCNRFEAYLDIEEPLVAAREIAAQGAIELISTRTGVSANELRESLEIHADSAVAEHLFAVSSGLESVVIGEGEIAGQVRRSLDAARASGTTSAELERLFQRASTASRAVQTKTGVGGAGRSIVRLALELASSRVPDWTDQKVLLVGTGRFAGASLAALRDRGVTEVSVFSPSGRAHKFATREGVKPVVRADLADVLAESTVILTCSTSENVVLTKAMMTAAQAASAHRRMVIDMGLPRNVDPAVATVEGTDLLDLETIRLHAPLEEFAATDSARAMIDTAAAAYRAETAEQQATAAVVAYRSHVFDLLDAELERLRARGEASESVERAMRHLVSVLVHRPTQRAKEIAREGDAELVAQAFNLLFDLGIETTPETGTSEGRHLGSA</sequence>
<gene>
    <name evidence="8" type="primary">hemA</name>
    <name evidence="17" type="ORF">DDQ50_03160</name>
</gene>
<dbReference type="RefSeq" id="WP_116756062.1">
    <property type="nucleotide sequence ID" value="NZ_JBHUEX010000001.1"/>
</dbReference>
<comment type="caution">
    <text evidence="17">The sequence shown here is derived from an EMBL/GenBank/DDBJ whole genome shotgun (WGS) entry which is preliminary data.</text>
</comment>
<dbReference type="PANTHER" id="PTHR43013">
    <property type="entry name" value="GLUTAMYL-TRNA REDUCTASE"/>
    <property type="match status" value="1"/>
</dbReference>
<feature type="binding site" evidence="8 10">
    <location>
        <begin position="116"/>
        <end position="118"/>
    </location>
    <ligand>
        <name>substrate</name>
    </ligand>
</feature>
<evidence type="ECO:0000313" key="18">
    <source>
        <dbReference type="Proteomes" id="UP000244893"/>
    </source>
</evidence>
<dbReference type="EMBL" id="QEOP01000001">
    <property type="protein sequence ID" value="PVZ96327.1"/>
    <property type="molecule type" value="Genomic_DNA"/>
</dbReference>
<reference evidence="17 18" key="1">
    <citation type="submission" date="2018-05" db="EMBL/GenBank/DDBJ databases">
        <title>Amnibacterium sp. M8JJ-5, whole genome shotgun sequence.</title>
        <authorList>
            <person name="Tuo L."/>
        </authorList>
    </citation>
    <scope>NUCLEOTIDE SEQUENCE [LARGE SCALE GENOMIC DNA]</scope>
    <source>
        <strain evidence="17 18">M8JJ-5</strain>
    </source>
</reference>
<dbReference type="InterPro" id="IPR036453">
    <property type="entry name" value="GluRdtase_dimer_dom_sf"/>
</dbReference>
<dbReference type="InterPro" id="IPR036291">
    <property type="entry name" value="NAD(P)-bd_dom_sf"/>
</dbReference>
<keyword evidence="18" id="KW-1185">Reference proteome</keyword>
<comment type="catalytic activity">
    <reaction evidence="7 8 13">
        <text>(S)-4-amino-5-oxopentanoate + tRNA(Glu) + NADP(+) = L-glutamyl-tRNA(Glu) + NADPH + H(+)</text>
        <dbReference type="Rhea" id="RHEA:12344"/>
        <dbReference type="Rhea" id="RHEA-COMP:9663"/>
        <dbReference type="Rhea" id="RHEA-COMP:9680"/>
        <dbReference type="ChEBI" id="CHEBI:15378"/>
        <dbReference type="ChEBI" id="CHEBI:57501"/>
        <dbReference type="ChEBI" id="CHEBI:57783"/>
        <dbReference type="ChEBI" id="CHEBI:58349"/>
        <dbReference type="ChEBI" id="CHEBI:78442"/>
        <dbReference type="ChEBI" id="CHEBI:78520"/>
        <dbReference type="EC" id="1.2.1.70"/>
    </reaction>
</comment>
<dbReference type="InterPro" id="IPR015896">
    <property type="entry name" value="4pyrrol_synth_GluRdtase_dimer"/>
</dbReference>
<evidence type="ECO:0000256" key="3">
    <source>
        <dbReference type="ARBA" id="ARBA00012970"/>
    </source>
</evidence>
<evidence type="ECO:0000259" key="15">
    <source>
        <dbReference type="Pfam" id="PF01488"/>
    </source>
</evidence>
<dbReference type="InterPro" id="IPR018214">
    <property type="entry name" value="GluRdtase_CS"/>
</dbReference>
<protein>
    <recommendedName>
        <fullName evidence="3 8">Glutamyl-tRNA reductase</fullName>
        <shortName evidence="8">GluTR</shortName>
        <ecNumber evidence="3 8">1.2.1.70</ecNumber>
    </recommendedName>
</protein>
<comment type="domain">
    <text evidence="8">Possesses an unusual extended V-shaped dimeric structure with each monomer consisting of three distinct domains arranged along a curved 'spinal' alpha-helix. The N-terminal catalytic domain specifically recognizes the glutamate moiety of the substrate. The second domain is the NADPH-binding domain, and the third C-terminal domain is responsible for dimerization.</text>
</comment>
<evidence type="ECO:0000256" key="12">
    <source>
        <dbReference type="PIRSR" id="PIRSR000445-4"/>
    </source>
</evidence>
<dbReference type="Gene3D" id="3.30.460.30">
    <property type="entry name" value="Glutamyl-tRNA reductase, N-terminal domain"/>
    <property type="match status" value="1"/>
</dbReference>
<evidence type="ECO:0000256" key="11">
    <source>
        <dbReference type="PIRSR" id="PIRSR000445-3"/>
    </source>
</evidence>
<keyword evidence="6 8" id="KW-0627">Porphyrin biosynthesis</keyword>
<feature type="domain" description="Tetrapyrrole biosynthesis glutamyl-tRNA reductase dimerisation" evidence="14">
    <location>
        <begin position="318"/>
        <end position="411"/>
    </location>
</feature>
<evidence type="ECO:0000259" key="16">
    <source>
        <dbReference type="Pfam" id="PF05201"/>
    </source>
</evidence>
<dbReference type="PANTHER" id="PTHR43013:SF1">
    <property type="entry name" value="GLUTAMYL-TRNA REDUCTASE"/>
    <property type="match status" value="1"/>
</dbReference>
<comment type="function">
    <text evidence="8">Catalyzes the NADPH-dependent reduction of glutamyl-tRNA(Glu) to glutamate 1-semialdehyde (GSA).</text>
</comment>
<evidence type="ECO:0000256" key="10">
    <source>
        <dbReference type="PIRSR" id="PIRSR000445-2"/>
    </source>
</evidence>